<dbReference type="GO" id="GO:0016616">
    <property type="term" value="F:oxidoreductase activity, acting on the CH-OH group of donors, NAD or NADP as acceptor"/>
    <property type="evidence" value="ECO:0007669"/>
    <property type="project" value="UniProtKB-ARBA"/>
</dbReference>
<evidence type="ECO:0000256" key="7">
    <source>
        <dbReference type="PIRSR" id="PIRSR000097-3"/>
    </source>
</evidence>
<dbReference type="InterPro" id="IPR023210">
    <property type="entry name" value="NADP_OxRdtase_dom"/>
</dbReference>
<keyword evidence="2" id="KW-0521">NADP</keyword>
<dbReference type="InterPro" id="IPR018170">
    <property type="entry name" value="Aldo/ket_reductase_CS"/>
</dbReference>
<gene>
    <name evidence="9" type="ORF">C7476_110156</name>
</gene>
<evidence type="ECO:0000256" key="5">
    <source>
        <dbReference type="PIRSR" id="PIRSR000097-1"/>
    </source>
</evidence>
<evidence type="ECO:0000313" key="10">
    <source>
        <dbReference type="Proteomes" id="UP000253324"/>
    </source>
</evidence>
<evidence type="ECO:0000256" key="4">
    <source>
        <dbReference type="ARBA" id="ARBA00049445"/>
    </source>
</evidence>
<keyword evidence="10" id="KW-1185">Reference proteome</keyword>
<accession>A0A368YN06</accession>
<evidence type="ECO:0000256" key="6">
    <source>
        <dbReference type="PIRSR" id="PIRSR000097-2"/>
    </source>
</evidence>
<dbReference type="Proteomes" id="UP000253324">
    <property type="component" value="Unassembled WGS sequence"/>
</dbReference>
<dbReference type="InterPro" id="IPR036812">
    <property type="entry name" value="NAD(P)_OxRdtase_dom_sf"/>
</dbReference>
<dbReference type="PANTHER" id="PTHR43827:SF3">
    <property type="entry name" value="NADP-DEPENDENT OXIDOREDUCTASE DOMAIN-CONTAINING PROTEIN"/>
    <property type="match status" value="1"/>
</dbReference>
<name>A0A368YN06_9HYPH</name>
<dbReference type="PRINTS" id="PR00069">
    <property type="entry name" value="ALDKETRDTASE"/>
</dbReference>
<comment type="catalytic activity">
    <reaction evidence="4">
        <text>hydroxyacetone + NADP(+) = methylglyoxal + NADPH + H(+)</text>
        <dbReference type="Rhea" id="RHEA:27986"/>
        <dbReference type="ChEBI" id="CHEBI:15378"/>
        <dbReference type="ChEBI" id="CHEBI:17158"/>
        <dbReference type="ChEBI" id="CHEBI:27957"/>
        <dbReference type="ChEBI" id="CHEBI:57783"/>
        <dbReference type="ChEBI" id="CHEBI:58349"/>
    </reaction>
</comment>
<feature type="site" description="Lowers pKa of active site Tyr" evidence="7">
    <location>
        <position position="75"/>
    </location>
</feature>
<dbReference type="FunFam" id="3.20.20.100:FF:000002">
    <property type="entry name" value="2,5-diketo-D-gluconic acid reductase A"/>
    <property type="match status" value="1"/>
</dbReference>
<dbReference type="Gene3D" id="3.20.20.100">
    <property type="entry name" value="NADP-dependent oxidoreductase domain"/>
    <property type="match status" value="1"/>
</dbReference>
<dbReference type="PANTHER" id="PTHR43827">
    <property type="entry name" value="2,5-DIKETO-D-GLUCONIC ACID REDUCTASE"/>
    <property type="match status" value="1"/>
</dbReference>
<dbReference type="Pfam" id="PF00248">
    <property type="entry name" value="Aldo_ket_red"/>
    <property type="match status" value="1"/>
</dbReference>
<dbReference type="EMBL" id="QPJM01000010">
    <property type="protein sequence ID" value="RCW81602.1"/>
    <property type="molecule type" value="Genomic_DNA"/>
</dbReference>
<dbReference type="InterPro" id="IPR020471">
    <property type="entry name" value="AKR"/>
</dbReference>
<evidence type="ECO:0000256" key="3">
    <source>
        <dbReference type="ARBA" id="ARBA00023002"/>
    </source>
</evidence>
<evidence type="ECO:0000313" key="9">
    <source>
        <dbReference type="EMBL" id="RCW81602.1"/>
    </source>
</evidence>
<organism evidence="9 10">
    <name type="scientific">Phyllobacterium bourgognense</name>
    <dbReference type="NCBI Taxonomy" id="314236"/>
    <lineage>
        <taxon>Bacteria</taxon>
        <taxon>Pseudomonadati</taxon>
        <taxon>Pseudomonadota</taxon>
        <taxon>Alphaproteobacteria</taxon>
        <taxon>Hyphomicrobiales</taxon>
        <taxon>Phyllobacteriaceae</taxon>
        <taxon>Phyllobacterium</taxon>
    </lineage>
</organism>
<dbReference type="AlphaFoldDB" id="A0A368YN06"/>
<evidence type="ECO:0000256" key="2">
    <source>
        <dbReference type="ARBA" id="ARBA00022857"/>
    </source>
</evidence>
<dbReference type="PROSITE" id="PS00798">
    <property type="entry name" value="ALDOKETO_REDUCTASE_1"/>
    <property type="match status" value="1"/>
</dbReference>
<protein>
    <submittedName>
        <fullName evidence="9">Diketogulonate reductase-like aldo/keto reductase</fullName>
    </submittedName>
</protein>
<feature type="binding site" evidence="6">
    <location>
        <position position="104"/>
    </location>
    <ligand>
        <name>substrate</name>
    </ligand>
</feature>
<evidence type="ECO:0000256" key="1">
    <source>
        <dbReference type="ARBA" id="ARBA00007905"/>
    </source>
</evidence>
<reference evidence="9 10" key="1">
    <citation type="submission" date="2018-07" db="EMBL/GenBank/DDBJ databases">
        <title>Genomic Encyclopedia of Type Strains, Phase III (KMG-III): the genomes of soil and plant-associated and newly described type strains.</title>
        <authorList>
            <person name="Whitman W."/>
        </authorList>
    </citation>
    <scope>NUCLEOTIDE SEQUENCE [LARGE SCALE GENOMIC DNA]</scope>
    <source>
        <strain evidence="9 10">31-25a</strain>
    </source>
</reference>
<dbReference type="CDD" id="cd19071">
    <property type="entry name" value="AKR_AKR1-5-like"/>
    <property type="match status" value="1"/>
</dbReference>
<dbReference type="SUPFAM" id="SSF51430">
    <property type="entry name" value="NAD(P)-linked oxidoreductase"/>
    <property type="match status" value="1"/>
</dbReference>
<feature type="active site" description="Proton donor" evidence="5">
    <location>
        <position position="50"/>
    </location>
</feature>
<dbReference type="PIRSF" id="PIRSF000097">
    <property type="entry name" value="AKR"/>
    <property type="match status" value="1"/>
</dbReference>
<evidence type="ECO:0000259" key="8">
    <source>
        <dbReference type="Pfam" id="PF00248"/>
    </source>
</evidence>
<keyword evidence="3" id="KW-0560">Oxidoreductase</keyword>
<sequence>MDRTNAIELRGGNRMPVMGLGTWQLRDDTVQAIETALQLGYRLIDTSGDYGTQQEIGEGIRRSRIERADIFLVTKVEEIDNAYEATRKNLDELRLDHADLVLIHRPPPTGSGESLWRGLLQAKNEGLATDIGVSNYTIELIDELTNATGEAPVVNQIEWSPFGHSEAMLREATRRGVAIQAYSPLTRSRRLDDDTLSHIATRYGKTPAQLVIRWNLQRGTIPLPKANQASHMEENLDVFDFAIDETDMRQLNMLNQHYSSLGTLAYL</sequence>
<feature type="domain" description="NADP-dependent oxidoreductase" evidence="8">
    <location>
        <begin position="18"/>
        <end position="254"/>
    </location>
</feature>
<comment type="caution">
    <text evidence="9">The sequence shown here is derived from an EMBL/GenBank/DDBJ whole genome shotgun (WGS) entry which is preliminary data.</text>
</comment>
<comment type="similarity">
    <text evidence="1">Belongs to the aldo/keto reductase family.</text>
</comment>
<proteinExistence type="inferred from homology"/>